<dbReference type="AlphaFoldDB" id="A0A397AG37"/>
<evidence type="ECO:0000313" key="9">
    <source>
        <dbReference type="Proteomes" id="UP000265427"/>
    </source>
</evidence>
<protein>
    <submittedName>
        <fullName evidence="2">Uncharacterized protein</fullName>
    </submittedName>
</protein>
<feature type="region of interest" description="Disordered" evidence="1">
    <location>
        <begin position="260"/>
        <end position="285"/>
    </location>
</feature>
<dbReference type="Proteomes" id="UP000266196">
    <property type="component" value="Unassembled WGS sequence"/>
</dbReference>
<evidence type="ECO:0000313" key="4">
    <source>
        <dbReference type="EMBL" id="RHY40866.1"/>
    </source>
</evidence>
<feature type="compositionally biased region" description="Acidic residues" evidence="1">
    <location>
        <begin position="224"/>
        <end position="233"/>
    </location>
</feature>
<dbReference type="Proteomes" id="UP000266643">
    <property type="component" value="Unassembled WGS sequence"/>
</dbReference>
<evidence type="ECO:0000313" key="15">
    <source>
        <dbReference type="Proteomes" id="UP000286510"/>
    </source>
</evidence>
<evidence type="ECO:0000313" key="8">
    <source>
        <dbReference type="EMBL" id="RHZ33198.1"/>
    </source>
</evidence>
<evidence type="ECO:0000313" key="2">
    <source>
        <dbReference type="EMBL" id="RHY04739.1"/>
    </source>
</evidence>
<dbReference type="Proteomes" id="UP000266239">
    <property type="component" value="Unassembled WGS sequence"/>
</dbReference>
<name>A0A397AG37_APHAT</name>
<evidence type="ECO:0000313" key="10">
    <source>
        <dbReference type="Proteomes" id="UP000265716"/>
    </source>
</evidence>
<proteinExistence type="predicted"/>
<dbReference type="EMBL" id="QUSZ01006743">
    <property type="protein sequence ID" value="RHY04739.1"/>
    <property type="molecule type" value="Genomic_DNA"/>
</dbReference>
<evidence type="ECO:0000313" key="5">
    <source>
        <dbReference type="EMBL" id="RHY43141.1"/>
    </source>
</evidence>
<feature type="region of interest" description="Disordered" evidence="1">
    <location>
        <begin position="222"/>
        <end position="246"/>
    </location>
</feature>
<evidence type="ECO:0000313" key="7">
    <source>
        <dbReference type="EMBL" id="RHZ00050.1"/>
    </source>
</evidence>
<dbReference type="Proteomes" id="UP000283543">
    <property type="component" value="Unassembled WGS sequence"/>
</dbReference>
<sequence>MDSQFPSHGDDGCNQSQPFEIHFTASNFRPQYQRNNKKGGLKNLRCFPNCCSGTHATTGFCGGSVLVGVRPEHVRGRRQLAIYAEFCCVVDGHPQGHAALHDTFTQAQIHHLSNKDANIHAPWYTGDVLQGSHDEGYIYSINTFKRGWHYGWTSNRHTSVTQHVLCVYAFELQDDSLSSNNAHWTCICASPSPQFQLYCRRRAKARVATPRTSLDDALVKVESPDEADDDDDSIDLHEPPKKHRRSLDFDEMHAFGDPYEYPPTGHYYPPEGGLQHGDRQDGATDREFLLPPSCVMEIPELVEFCNMQND</sequence>
<evidence type="ECO:0000313" key="11">
    <source>
        <dbReference type="Proteomes" id="UP000266196"/>
    </source>
</evidence>
<evidence type="ECO:0000256" key="1">
    <source>
        <dbReference type="SAM" id="MobiDB-lite"/>
    </source>
</evidence>
<feature type="compositionally biased region" description="Basic and acidic residues" evidence="1">
    <location>
        <begin position="276"/>
        <end position="285"/>
    </location>
</feature>
<evidence type="ECO:0000313" key="13">
    <source>
        <dbReference type="Proteomes" id="UP000266643"/>
    </source>
</evidence>
<dbReference type="EMBL" id="QUTE01015321">
    <property type="protein sequence ID" value="RHZ00050.1"/>
    <property type="molecule type" value="Genomic_DNA"/>
</dbReference>
<dbReference type="EMBL" id="QUTB01009509">
    <property type="protein sequence ID" value="RHY40866.1"/>
    <property type="molecule type" value="Genomic_DNA"/>
</dbReference>
<evidence type="ECO:0000313" key="14">
    <source>
        <dbReference type="Proteomes" id="UP000283543"/>
    </source>
</evidence>
<dbReference type="EMBL" id="QUTD01001587">
    <property type="protein sequence ID" value="RHY77685.1"/>
    <property type="molecule type" value="Genomic_DNA"/>
</dbReference>
<evidence type="ECO:0000313" key="6">
    <source>
        <dbReference type="EMBL" id="RHY77685.1"/>
    </source>
</evidence>
<dbReference type="Proteomes" id="UP000265427">
    <property type="component" value="Unassembled WGS sequence"/>
</dbReference>
<gene>
    <name evidence="3" type="ORF">DYB25_007312</name>
    <name evidence="8" type="ORF">DYB26_006663</name>
    <name evidence="6" type="ORF">DYB30_010642</name>
    <name evidence="7" type="ORF">DYB31_007804</name>
    <name evidence="4" type="ORF">DYB34_012474</name>
    <name evidence="2" type="ORF">DYB36_006134</name>
    <name evidence="5" type="ORF">DYB38_007922</name>
</gene>
<dbReference type="EMBL" id="QUTF01010122">
    <property type="protein sequence ID" value="RHZ33198.1"/>
    <property type="molecule type" value="Genomic_DNA"/>
</dbReference>
<evidence type="ECO:0000313" key="3">
    <source>
        <dbReference type="EMBL" id="RHY23381.1"/>
    </source>
</evidence>
<reference evidence="9 10" key="1">
    <citation type="submission" date="2018-08" db="EMBL/GenBank/DDBJ databases">
        <title>Aphanomyces genome sequencing and annotation.</title>
        <authorList>
            <person name="Minardi D."/>
            <person name="Oidtmann B."/>
            <person name="Van Der Giezen M."/>
            <person name="Studholme D.J."/>
        </authorList>
    </citation>
    <scope>NUCLEOTIDE SEQUENCE [LARGE SCALE GENOMIC DNA]</scope>
    <source>
        <strain evidence="7 11">197901</strain>
        <strain evidence="6 13">D2</strain>
        <strain evidence="8 15">FDL457</strain>
        <strain evidence="2 9">Kv</strain>
        <strain evidence="5 10">SA</strain>
        <strain evidence="4 14">Si</strain>
        <strain evidence="3 12">Yx</strain>
    </source>
</reference>
<dbReference type="EMBL" id="QUTA01003487">
    <property type="protein sequence ID" value="RHY23381.1"/>
    <property type="molecule type" value="Genomic_DNA"/>
</dbReference>
<comment type="caution">
    <text evidence="2">The sequence shown here is derived from an EMBL/GenBank/DDBJ whole genome shotgun (WGS) entry which is preliminary data.</text>
</comment>
<dbReference type="VEuPathDB" id="FungiDB:H257_18564"/>
<evidence type="ECO:0000313" key="12">
    <source>
        <dbReference type="Proteomes" id="UP000266239"/>
    </source>
</evidence>
<dbReference type="Proteomes" id="UP000265716">
    <property type="component" value="Unassembled WGS sequence"/>
</dbReference>
<dbReference type="Proteomes" id="UP000286510">
    <property type="component" value="Unassembled WGS sequence"/>
</dbReference>
<dbReference type="EMBL" id="QUTC01008671">
    <property type="protein sequence ID" value="RHY43141.1"/>
    <property type="molecule type" value="Genomic_DNA"/>
</dbReference>
<accession>A0A397AG37</accession>
<organism evidence="2 9">
    <name type="scientific">Aphanomyces astaci</name>
    <name type="common">Crayfish plague agent</name>
    <dbReference type="NCBI Taxonomy" id="112090"/>
    <lineage>
        <taxon>Eukaryota</taxon>
        <taxon>Sar</taxon>
        <taxon>Stramenopiles</taxon>
        <taxon>Oomycota</taxon>
        <taxon>Saprolegniomycetes</taxon>
        <taxon>Saprolegniales</taxon>
        <taxon>Verrucalvaceae</taxon>
        <taxon>Aphanomyces</taxon>
    </lineage>
</organism>